<reference evidence="2 3" key="1">
    <citation type="submission" date="2024-02" db="EMBL/GenBank/DDBJ databases">
        <authorList>
            <person name="Saticioglu I.B."/>
        </authorList>
    </citation>
    <scope>NUCLEOTIDE SEQUENCE [LARGE SCALE GENOMIC DNA]</scope>
    <source>
        <strain evidence="2 3">Mu-86</strain>
    </source>
</reference>
<dbReference type="EMBL" id="JBBDGL010000004">
    <property type="protein sequence ID" value="MEJ1156401.1"/>
    <property type="molecule type" value="Genomic_DNA"/>
</dbReference>
<organism evidence="2 3">
    <name type="scientific">Microbacterium marmarense</name>
    <dbReference type="NCBI Taxonomy" id="3122051"/>
    <lineage>
        <taxon>Bacteria</taxon>
        <taxon>Bacillati</taxon>
        <taxon>Actinomycetota</taxon>
        <taxon>Actinomycetes</taxon>
        <taxon>Micrococcales</taxon>
        <taxon>Microbacteriaceae</taxon>
        <taxon>Microbacterium</taxon>
    </lineage>
</organism>
<protein>
    <submittedName>
        <fullName evidence="2">Carbohydrate-binding domain-containing protein</fullName>
    </submittedName>
</protein>
<evidence type="ECO:0000313" key="3">
    <source>
        <dbReference type="Proteomes" id="UP001368654"/>
    </source>
</evidence>
<sequence length="519" mass="51382">MKNKKYTLTAVAGSFLIGGLILAGCASPETATEVSPVVTTEVATTPVEVTESIGAVAAEVLAANANTTTVNSDEWSMDGAVSIALDGTTASAEGEGVTVADSTVTISAAGTYVLSGQFDGQVVVDTEDEDVVALVLDGAEISNSTSAAINVVNAEDVVVSLSGTNVLTSTGDDEEANAALFSDADLTITGDGSLTVSSVNDGITSHDDLVVLSGTIDVTAGDDGLRGKDSLVVEGGTITVDAAGDALKSDQEEDDTRGFIHIAGGTLDLAGGDDGLQAQTDLVITGGEMTVDAEDDGLKSEVYIVVSGGETSVVNSYEGVESYYITIEGGALGVQASDDGINATSGTSTTTDVGGVVEEDDGAMLTVTGGETIVSAEGDGVDTNGSALITGGTLTVFGSSSDREGALDANGSIVVDGGTVLAVGTTGMAVSPDASSAQGWFSASLDQSFGAGETVQVLDDSGELIVEFTSVKTFQSVVLSDAALEQDASYTITVGGQSAGTAVEGVEAASTMGGAPGRP</sequence>
<feature type="signal peptide" evidence="1">
    <location>
        <begin position="1"/>
        <end position="31"/>
    </location>
</feature>
<feature type="chain" id="PRO_5046041643" evidence="1">
    <location>
        <begin position="32"/>
        <end position="519"/>
    </location>
</feature>
<name>A0ABU8LXJ8_9MICO</name>
<keyword evidence="1" id="KW-0732">Signal</keyword>
<evidence type="ECO:0000256" key="1">
    <source>
        <dbReference type="SAM" id="SignalP"/>
    </source>
</evidence>
<proteinExistence type="predicted"/>
<keyword evidence="3" id="KW-1185">Reference proteome</keyword>
<dbReference type="Proteomes" id="UP001368654">
    <property type="component" value="Unassembled WGS sequence"/>
</dbReference>
<dbReference type="Pfam" id="PF14262">
    <property type="entry name" value="Cthe_2159"/>
    <property type="match status" value="1"/>
</dbReference>
<comment type="caution">
    <text evidence="2">The sequence shown here is derived from an EMBL/GenBank/DDBJ whole genome shotgun (WGS) entry which is preliminary data.</text>
</comment>
<evidence type="ECO:0000313" key="2">
    <source>
        <dbReference type="EMBL" id="MEJ1156401.1"/>
    </source>
</evidence>
<dbReference type="InterPro" id="IPR025584">
    <property type="entry name" value="Cthe_2159"/>
</dbReference>
<accession>A0ABU8LXJ8</accession>
<dbReference type="PROSITE" id="PS51257">
    <property type="entry name" value="PROKAR_LIPOPROTEIN"/>
    <property type="match status" value="1"/>
</dbReference>
<dbReference type="RefSeq" id="WP_337338831.1">
    <property type="nucleotide sequence ID" value="NZ_JBBDGL010000004.1"/>
</dbReference>
<gene>
    <name evidence="2" type="ORF">WDU96_12400</name>
</gene>